<proteinExistence type="predicted"/>
<organism evidence="11 12">
    <name type="scientific">Ataeniobius toweri</name>
    <dbReference type="NCBI Taxonomy" id="208326"/>
    <lineage>
        <taxon>Eukaryota</taxon>
        <taxon>Metazoa</taxon>
        <taxon>Chordata</taxon>
        <taxon>Craniata</taxon>
        <taxon>Vertebrata</taxon>
        <taxon>Euteleostomi</taxon>
        <taxon>Actinopterygii</taxon>
        <taxon>Neopterygii</taxon>
        <taxon>Teleostei</taxon>
        <taxon>Neoteleostei</taxon>
        <taxon>Acanthomorphata</taxon>
        <taxon>Ovalentaria</taxon>
        <taxon>Atherinomorphae</taxon>
        <taxon>Cyprinodontiformes</taxon>
        <taxon>Goodeidae</taxon>
        <taxon>Ataeniobius</taxon>
    </lineage>
</organism>
<dbReference type="Gene3D" id="2.60.120.620">
    <property type="entry name" value="q2cbj1_9rhob like domain"/>
    <property type="match status" value="1"/>
</dbReference>
<dbReference type="SMART" id="SM00702">
    <property type="entry name" value="P4Hc"/>
    <property type="match status" value="1"/>
</dbReference>
<keyword evidence="5" id="KW-0677">Repeat</keyword>
<evidence type="ECO:0000256" key="9">
    <source>
        <dbReference type="SAM" id="MobiDB-lite"/>
    </source>
</evidence>
<protein>
    <recommendedName>
        <fullName evidence="3">procollagen-proline 3-dioxygenase</fullName>
        <ecNumber evidence="3">1.14.11.7</ecNumber>
    </recommendedName>
</protein>
<evidence type="ECO:0000259" key="10">
    <source>
        <dbReference type="PROSITE" id="PS51471"/>
    </source>
</evidence>
<dbReference type="Proteomes" id="UP001345963">
    <property type="component" value="Unassembled WGS sequence"/>
</dbReference>
<name>A0ABU7A549_9TELE</name>
<comment type="caution">
    <text evidence="11">The sequence shown here is derived from an EMBL/GenBank/DDBJ whole genome shotgun (WGS) entry which is preliminary data.</text>
</comment>
<keyword evidence="7" id="KW-0560">Oxidoreductase</keyword>
<evidence type="ECO:0000256" key="8">
    <source>
        <dbReference type="ARBA" id="ARBA00023004"/>
    </source>
</evidence>
<dbReference type="PROSITE" id="PS51471">
    <property type="entry name" value="FE2OG_OXY"/>
    <property type="match status" value="1"/>
</dbReference>
<feature type="domain" description="Fe2OG dioxygenase" evidence="10">
    <location>
        <begin position="4"/>
        <end position="119"/>
    </location>
</feature>
<reference evidence="11 12" key="1">
    <citation type="submission" date="2021-07" db="EMBL/GenBank/DDBJ databases">
        <authorList>
            <person name="Palmer J.M."/>
        </authorList>
    </citation>
    <scope>NUCLEOTIDE SEQUENCE [LARGE SCALE GENOMIC DNA]</scope>
    <source>
        <strain evidence="11 12">AT_MEX2019</strain>
        <tissue evidence="11">Muscle</tissue>
    </source>
</reference>
<comment type="cofactor">
    <cofactor evidence="2">
        <name>Fe cation</name>
        <dbReference type="ChEBI" id="CHEBI:24875"/>
    </cofactor>
</comment>
<keyword evidence="4" id="KW-0479">Metal-binding</keyword>
<evidence type="ECO:0000313" key="12">
    <source>
        <dbReference type="Proteomes" id="UP001345963"/>
    </source>
</evidence>
<feature type="region of interest" description="Disordered" evidence="9">
    <location>
        <begin position="148"/>
        <end position="175"/>
    </location>
</feature>
<keyword evidence="8" id="KW-0408">Iron</keyword>
<dbReference type="PANTHER" id="PTHR14049">
    <property type="entry name" value="LEPRECAN 1"/>
    <property type="match status" value="1"/>
</dbReference>
<evidence type="ECO:0000313" key="11">
    <source>
        <dbReference type="EMBL" id="MED6233222.1"/>
    </source>
</evidence>
<feature type="compositionally biased region" description="Low complexity" evidence="9">
    <location>
        <begin position="201"/>
        <end position="213"/>
    </location>
</feature>
<dbReference type="PANTHER" id="PTHR14049:SF5">
    <property type="entry name" value="PROLYL 3-HYDROXYLASE 1"/>
    <property type="match status" value="1"/>
</dbReference>
<evidence type="ECO:0000256" key="7">
    <source>
        <dbReference type="ARBA" id="ARBA00023002"/>
    </source>
</evidence>
<dbReference type="InterPro" id="IPR006620">
    <property type="entry name" value="Pro_4_hyd_alph"/>
</dbReference>
<evidence type="ECO:0000256" key="4">
    <source>
        <dbReference type="ARBA" id="ARBA00022723"/>
    </source>
</evidence>
<dbReference type="InterPro" id="IPR005123">
    <property type="entry name" value="Oxoglu/Fe-dep_dioxygenase_dom"/>
</dbReference>
<evidence type="ECO:0000256" key="1">
    <source>
        <dbReference type="ARBA" id="ARBA00001961"/>
    </source>
</evidence>
<keyword evidence="6" id="KW-0223">Dioxygenase</keyword>
<gene>
    <name evidence="11" type="ORF">ATANTOWER_008665</name>
</gene>
<dbReference type="EC" id="1.14.11.7" evidence="3"/>
<dbReference type="InterPro" id="IPR044862">
    <property type="entry name" value="Pro_4_hyd_alph_FE2OG_OXY"/>
</dbReference>
<dbReference type="InterPro" id="IPR039575">
    <property type="entry name" value="P3H"/>
</dbReference>
<evidence type="ECO:0000256" key="2">
    <source>
        <dbReference type="ARBA" id="ARBA00001962"/>
    </source>
</evidence>
<comment type="cofactor">
    <cofactor evidence="1">
        <name>L-ascorbate</name>
        <dbReference type="ChEBI" id="CHEBI:38290"/>
    </cofactor>
</comment>
<feature type="region of interest" description="Disordered" evidence="9">
    <location>
        <begin position="187"/>
        <end position="266"/>
    </location>
</feature>
<accession>A0ABU7A549</accession>
<keyword evidence="12" id="KW-1185">Reference proteome</keyword>
<evidence type="ECO:0000256" key="3">
    <source>
        <dbReference type="ARBA" id="ARBA00012262"/>
    </source>
</evidence>
<sequence>MVVLLSSLCAAAHSGKQEDRKNLSHPVHVDNCVLVSELKQCKKEPPAYTHRDYSAILYLNDDFEGGQFIFTELDGKTVTAEVHPRCGRVVGFGAGEENPHGVQAVTKGQRCAVALWFTLDPTHEEKERIQAQDMLNMFSTPINKDFSHQDSKDSFEYGPAHPQADQVATDKQEKKLDIHSDTLAEQSANQLKGVDGKKTTKAAAKGKASSKAGQQTKATPAAKDAKQKVKHIDKKGAIPAVKKMIKGASKKDSNSASDNKSGKDEL</sequence>
<dbReference type="Pfam" id="PF13640">
    <property type="entry name" value="2OG-FeII_Oxy_3"/>
    <property type="match status" value="1"/>
</dbReference>
<evidence type="ECO:0000256" key="5">
    <source>
        <dbReference type="ARBA" id="ARBA00022737"/>
    </source>
</evidence>
<dbReference type="EMBL" id="JAHUTI010002040">
    <property type="protein sequence ID" value="MED6233222.1"/>
    <property type="molecule type" value="Genomic_DNA"/>
</dbReference>
<evidence type="ECO:0000256" key="6">
    <source>
        <dbReference type="ARBA" id="ARBA00022964"/>
    </source>
</evidence>